<protein>
    <submittedName>
        <fullName evidence="1">Methyltransf_25 domain-containing protein</fullName>
    </submittedName>
</protein>
<keyword evidence="2" id="KW-1185">Reference proteome</keyword>
<dbReference type="CDD" id="cd02440">
    <property type="entry name" value="AdoMet_MTases"/>
    <property type="match status" value="1"/>
</dbReference>
<name>A0A8X6HBS9_TRICU</name>
<dbReference type="InterPro" id="IPR029063">
    <property type="entry name" value="SAM-dependent_MTases_sf"/>
</dbReference>
<dbReference type="OrthoDB" id="66144at2759"/>
<evidence type="ECO:0000313" key="1">
    <source>
        <dbReference type="EMBL" id="GFR00079.1"/>
    </source>
</evidence>
<organism evidence="1 2">
    <name type="scientific">Trichonephila clavata</name>
    <name type="common">Joro spider</name>
    <name type="synonym">Nephila clavata</name>
    <dbReference type="NCBI Taxonomy" id="2740835"/>
    <lineage>
        <taxon>Eukaryota</taxon>
        <taxon>Metazoa</taxon>
        <taxon>Ecdysozoa</taxon>
        <taxon>Arthropoda</taxon>
        <taxon>Chelicerata</taxon>
        <taxon>Arachnida</taxon>
        <taxon>Araneae</taxon>
        <taxon>Araneomorphae</taxon>
        <taxon>Entelegynae</taxon>
        <taxon>Araneoidea</taxon>
        <taxon>Nephilidae</taxon>
        <taxon>Trichonephila</taxon>
    </lineage>
</organism>
<comment type="caution">
    <text evidence="1">The sequence shown here is derived from an EMBL/GenBank/DDBJ whole genome shotgun (WGS) entry which is preliminary data.</text>
</comment>
<dbReference type="Pfam" id="PF13489">
    <property type="entry name" value="Methyltransf_23"/>
    <property type="match status" value="1"/>
</dbReference>
<dbReference type="SUPFAM" id="SSF53335">
    <property type="entry name" value="S-adenosyl-L-methionine-dependent methyltransferases"/>
    <property type="match status" value="1"/>
</dbReference>
<reference evidence="1" key="1">
    <citation type="submission" date="2020-07" db="EMBL/GenBank/DDBJ databases">
        <title>Multicomponent nature underlies the extraordinary mechanical properties of spider dragline silk.</title>
        <authorList>
            <person name="Kono N."/>
            <person name="Nakamura H."/>
            <person name="Mori M."/>
            <person name="Yoshida Y."/>
            <person name="Ohtoshi R."/>
            <person name="Malay A.D."/>
            <person name="Moran D.A.P."/>
            <person name="Tomita M."/>
            <person name="Numata K."/>
            <person name="Arakawa K."/>
        </authorList>
    </citation>
    <scope>NUCLEOTIDE SEQUENCE</scope>
</reference>
<dbReference type="EMBL" id="BMAO01015202">
    <property type="protein sequence ID" value="GFR00079.1"/>
    <property type="molecule type" value="Genomic_DNA"/>
</dbReference>
<dbReference type="Proteomes" id="UP000887116">
    <property type="component" value="Unassembled WGS sequence"/>
</dbReference>
<dbReference type="Gene3D" id="3.40.50.150">
    <property type="entry name" value="Vaccinia Virus protein VP39"/>
    <property type="match status" value="1"/>
</dbReference>
<sequence length="273" mass="31442">MKLHYDAKTYNKLDRPFDSVVRFTKVTLPSMGWSKGEEEEVVMDVGCGPGKLTSQFILPCFPKLKKIIALDAIPGMIEEAESSHPHPKIEYAVANFEERSSVIQWKGQITKFVCIQCFNRIKNQENGFKTIYDLLQPKGEAALLFLLHNGYYNAILKIAEDPNWKSFFTVNVTDCIPESHLKKYSALHFKDMVKDVGFTIRYCREKQNVTTFANDEEYIDFYYSVCSLVPYIPPSKVDEFKRDLLFYIIEENGRNSDGTPVDKTTTLELVLEK</sequence>
<dbReference type="AlphaFoldDB" id="A0A8X6HBS9"/>
<accession>A0A8X6HBS9</accession>
<evidence type="ECO:0000313" key="2">
    <source>
        <dbReference type="Proteomes" id="UP000887116"/>
    </source>
</evidence>
<gene>
    <name evidence="1" type="primary">AVEN_201813_1</name>
    <name evidence="1" type="ORF">TNCT_240481</name>
</gene>
<proteinExistence type="predicted"/>